<proteinExistence type="predicted"/>
<gene>
    <name evidence="1" type="ORF">N7492_000073</name>
</gene>
<reference evidence="1" key="1">
    <citation type="submission" date="2022-11" db="EMBL/GenBank/DDBJ databases">
        <authorList>
            <person name="Petersen C."/>
        </authorList>
    </citation>
    <scope>NUCLEOTIDE SEQUENCE</scope>
    <source>
        <strain evidence="1">IBT 21917</strain>
    </source>
</reference>
<organism evidence="1 2">
    <name type="scientific">Penicillium capsulatum</name>
    <dbReference type="NCBI Taxonomy" id="69766"/>
    <lineage>
        <taxon>Eukaryota</taxon>
        <taxon>Fungi</taxon>
        <taxon>Dikarya</taxon>
        <taxon>Ascomycota</taxon>
        <taxon>Pezizomycotina</taxon>
        <taxon>Eurotiomycetes</taxon>
        <taxon>Eurotiomycetidae</taxon>
        <taxon>Eurotiales</taxon>
        <taxon>Aspergillaceae</taxon>
        <taxon>Penicillium</taxon>
    </lineage>
</organism>
<sequence length="134" mass="16002">MPAHYAALPDGRVLKDAGLPDLVNPPYLEPRREFAFYSRYYKNVFNPSGFWPIWNRCCMIRHLQKERRVTYREHLELQLILNQIQKYKKLGGGKLKAWNQELLPEIPDVEFFEEDAEGNLRLRSQRRSRGLKKE</sequence>
<dbReference type="AlphaFoldDB" id="A0A9W9IR50"/>
<reference evidence="1" key="2">
    <citation type="journal article" date="2023" name="IMA Fungus">
        <title>Comparative genomic study of the Penicillium genus elucidates a diverse pangenome and 15 lateral gene transfer events.</title>
        <authorList>
            <person name="Petersen C."/>
            <person name="Sorensen T."/>
            <person name="Nielsen M.R."/>
            <person name="Sondergaard T.E."/>
            <person name="Sorensen J.L."/>
            <person name="Fitzpatrick D.A."/>
            <person name="Frisvad J.C."/>
            <person name="Nielsen K.L."/>
        </authorList>
    </citation>
    <scope>NUCLEOTIDE SEQUENCE</scope>
    <source>
        <strain evidence="1">IBT 21917</strain>
    </source>
</reference>
<evidence type="ECO:0000313" key="2">
    <source>
        <dbReference type="Proteomes" id="UP001146351"/>
    </source>
</evidence>
<comment type="caution">
    <text evidence="1">The sequence shown here is derived from an EMBL/GenBank/DDBJ whole genome shotgun (WGS) entry which is preliminary data.</text>
</comment>
<keyword evidence="2" id="KW-1185">Reference proteome</keyword>
<protein>
    <submittedName>
        <fullName evidence="1">Uncharacterized protein</fullName>
    </submittedName>
</protein>
<evidence type="ECO:0000313" key="1">
    <source>
        <dbReference type="EMBL" id="KAJ5182457.1"/>
    </source>
</evidence>
<dbReference type="EMBL" id="JAPQKO010000001">
    <property type="protein sequence ID" value="KAJ5182457.1"/>
    <property type="molecule type" value="Genomic_DNA"/>
</dbReference>
<dbReference type="Proteomes" id="UP001146351">
    <property type="component" value="Unassembled WGS sequence"/>
</dbReference>
<name>A0A9W9IR50_9EURO</name>
<accession>A0A9W9IR50</accession>